<dbReference type="InterPro" id="IPR025874">
    <property type="entry name" value="DZR"/>
</dbReference>
<keyword evidence="6" id="KW-0325">Glycoprotein</keyword>
<name>A0A9D9ILB3_9BACT</name>
<reference evidence="10" key="1">
    <citation type="submission" date="2020-10" db="EMBL/GenBank/DDBJ databases">
        <authorList>
            <person name="Gilroy R."/>
        </authorList>
    </citation>
    <scope>NUCLEOTIDE SEQUENCE</scope>
    <source>
        <strain evidence="10">B1-13419</strain>
    </source>
</reference>
<organism evidence="10 11">
    <name type="scientific">Candidatus Cryptobacteroides faecigallinarum</name>
    <dbReference type="NCBI Taxonomy" id="2840763"/>
    <lineage>
        <taxon>Bacteria</taxon>
        <taxon>Pseudomonadati</taxon>
        <taxon>Bacteroidota</taxon>
        <taxon>Bacteroidia</taxon>
        <taxon>Bacteroidales</taxon>
        <taxon>Candidatus Cryptobacteroides</taxon>
    </lineage>
</organism>
<feature type="domain" description="DZANK-type" evidence="9">
    <location>
        <begin position="6"/>
        <end position="51"/>
    </location>
</feature>
<proteinExistence type="predicted"/>
<keyword evidence="2 7" id="KW-0812">Transmembrane</keyword>
<comment type="caution">
    <text evidence="10">The sequence shown here is derived from an EMBL/GenBank/DDBJ whole genome shotgun (WGS) entry which is preliminary data.</text>
</comment>
<dbReference type="AlphaFoldDB" id="A0A9D9ILB3"/>
<keyword evidence="4 7" id="KW-1133">Transmembrane helix</keyword>
<dbReference type="GO" id="GO:0016020">
    <property type="term" value="C:membrane"/>
    <property type="evidence" value="ECO:0007669"/>
    <property type="project" value="UniProtKB-SubCell"/>
</dbReference>
<evidence type="ECO:0000313" key="10">
    <source>
        <dbReference type="EMBL" id="MBO8473724.1"/>
    </source>
</evidence>
<protein>
    <submittedName>
        <fullName evidence="10">TM2 domain-containing protein</fullName>
    </submittedName>
</protein>
<accession>A0A9D9ILB3</accession>
<feature type="transmembrane region" description="Helical" evidence="7">
    <location>
        <begin position="93"/>
        <end position="119"/>
    </location>
</feature>
<evidence type="ECO:0000256" key="2">
    <source>
        <dbReference type="ARBA" id="ARBA00022692"/>
    </source>
</evidence>
<evidence type="ECO:0000313" key="11">
    <source>
        <dbReference type="Proteomes" id="UP000823757"/>
    </source>
</evidence>
<evidence type="ECO:0000259" key="8">
    <source>
        <dbReference type="Pfam" id="PF05154"/>
    </source>
</evidence>
<dbReference type="EMBL" id="JADIMD010000004">
    <property type="protein sequence ID" value="MBO8473724.1"/>
    <property type="molecule type" value="Genomic_DNA"/>
</dbReference>
<dbReference type="PANTHER" id="PTHR21016:SF7">
    <property type="entry name" value="TM2 DOMAIN-CONTAINING PROTEIN 3"/>
    <property type="match status" value="1"/>
</dbReference>
<dbReference type="InterPro" id="IPR050932">
    <property type="entry name" value="TM2D1-3-like"/>
</dbReference>
<sequence length="140" mass="15246">MALINCKECGQMISDAAKTCPHCGAPVIKDVYCPKCGKKVPENVKFCPDCGTSIVSPSASGTDSKDKTTAALLAILLGGFGIQYFYLGKTTAGILTIVITFCSCSFWWIIMLIQGIMMLTMSEEDFRAKYIDTDKTFPIF</sequence>
<evidence type="ECO:0000256" key="1">
    <source>
        <dbReference type="ARBA" id="ARBA00004141"/>
    </source>
</evidence>
<gene>
    <name evidence="10" type="ORF">IAB91_00330</name>
</gene>
<dbReference type="InterPro" id="IPR007829">
    <property type="entry name" value="TM2"/>
</dbReference>
<feature type="transmembrane region" description="Helical" evidence="7">
    <location>
        <begin position="70"/>
        <end position="87"/>
    </location>
</feature>
<dbReference type="PANTHER" id="PTHR21016">
    <property type="entry name" value="BETA-AMYLOID BINDING PROTEIN-RELATED"/>
    <property type="match status" value="1"/>
</dbReference>
<dbReference type="Proteomes" id="UP000823757">
    <property type="component" value="Unassembled WGS sequence"/>
</dbReference>
<evidence type="ECO:0000259" key="9">
    <source>
        <dbReference type="Pfam" id="PF12773"/>
    </source>
</evidence>
<evidence type="ECO:0000256" key="4">
    <source>
        <dbReference type="ARBA" id="ARBA00022989"/>
    </source>
</evidence>
<dbReference type="Pfam" id="PF05154">
    <property type="entry name" value="TM2"/>
    <property type="match status" value="1"/>
</dbReference>
<comment type="subcellular location">
    <subcellularLocation>
        <location evidence="1">Membrane</location>
        <topology evidence="1">Multi-pass membrane protein</topology>
    </subcellularLocation>
</comment>
<evidence type="ECO:0000256" key="6">
    <source>
        <dbReference type="ARBA" id="ARBA00023180"/>
    </source>
</evidence>
<keyword evidence="5 7" id="KW-0472">Membrane</keyword>
<dbReference type="Pfam" id="PF12773">
    <property type="entry name" value="DZR"/>
    <property type="match status" value="1"/>
</dbReference>
<evidence type="ECO:0000256" key="3">
    <source>
        <dbReference type="ARBA" id="ARBA00022729"/>
    </source>
</evidence>
<evidence type="ECO:0000256" key="7">
    <source>
        <dbReference type="SAM" id="Phobius"/>
    </source>
</evidence>
<feature type="domain" description="TM2" evidence="8">
    <location>
        <begin position="64"/>
        <end position="113"/>
    </location>
</feature>
<reference evidence="10" key="2">
    <citation type="journal article" date="2021" name="PeerJ">
        <title>Extensive microbial diversity within the chicken gut microbiome revealed by metagenomics and culture.</title>
        <authorList>
            <person name="Gilroy R."/>
            <person name="Ravi A."/>
            <person name="Getino M."/>
            <person name="Pursley I."/>
            <person name="Horton D.L."/>
            <person name="Alikhan N.F."/>
            <person name="Baker D."/>
            <person name="Gharbi K."/>
            <person name="Hall N."/>
            <person name="Watson M."/>
            <person name="Adriaenssens E.M."/>
            <person name="Foster-Nyarko E."/>
            <person name="Jarju S."/>
            <person name="Secka A."/>
            <person name="Antonio M."/>
            <person name="Oren A."/>
            <person name="Chaudhuri R.R."/>
            <person name="La Ragione R."/>
            <person name="Hildebrand F."/>
            <person name="Pallen M.J."/>
        </authorList>
    </citation>
    <scope>NUCLEOTIDE SEQUENCE</scope>
    <source>
        <strain evidence="10">B1-13419</strain>
    </source>
</reference>
<evidence type="ECO:0000256" key="5">
    <source>
        <dbReference type="ARBA" id="ARBA00023136"/>
    </source>
</evidence>
<keyword evidence="3" id="KW-0732">Signal</keyword>